<name>A0A964RJJ3_9CLOT</name>
<comment type="caution">
    <text evidence="1">The sequence shown here is derived from an EMBL/GenBank/DDBJ whole genome shotgun (WGS) entry which is preliminary data.</text>
</comment>
<dbReference type="GO" id="GO:0006259">
    <property type="term" value="P:DNA metabolic process"/>
    <property type="evidence" value="ECO:0007669"/>
    <property type="project" value="InterPro"/>
</dbReference>
<dbReference type="GO" id="GO:0003677">
    <property type="term" value="F:DNA binding"/>
    <property type="evidence" value="ECO:0007669"/>
    <property type="project" value="InterPro"/>
</dbReference>
<protein>
    <submittedName>
        <fullName evidence="1">Recombinase RecT</fullName>
    </submittedName>
</protein>
<reference evidence="1" key="1">
    <citation type="submission" date="2019-12" db="EMBL/GenBank/DDBJ databases">
        <title>Microbes associate with the intestines of laboratory mice.</title>
        <authorList>
            <person name="Navarre W."/>
            <person name="Wong E."/>
        </authorList>
    </citation>
    <scope>NUCLEOTIDE SEQUENCE</scope>
    <source>
        <strain evidence="1">NM79_F5</strain>
    </source>
</reference>
<evidence type="ECO:0000313" key="2">
    <source>
        <dbReference type="Proteomes" id="UP000656077"/>
    </source>
</evidence>
<dbReference type="NCBIfam" id="TIGR00616">
    <property type="entry name" value="rect"/>
    <property type="match status" value="1"/>
</dbReference>
<dbReference type="Pfam" id="PF03837">
    <property type="entry name" value="RecT"/>
    <property type="match status" value="1"/>
</dbReference>
<dbReference type="AlphaFoldDB" id="A0A964RJJ3"/>
<gene>
    <name evidence="1" type="ORF">GKZ28_03065</name>
</gene>
<organism evidence="1 2">
    <name type="scientific">Clostridium chromiireducens</name>
    <dbReference type="NCBI Taxonomy" id="225345"/>
    <lineage>
        <taxon>Bacteria</taxon>
        <taxon>Bacillati</taxon>
        <taxon>Bacillota</taxon>
        <taxon>Clostridia</taxon>
        <taxon>Eubacteriales</taxon>
        <taxon>Clostridiaceae</taxon>
        <taxon>Clostridium</taxon>
    </lineage>
</organism>
<dbReference type="EMBL" id="WSRQ01000003">
    <property type="protein sequence ID" value="MVX62686.1"/>
    <property type="molecule type" value="Genomic_DNA"/>
</dbReference>
<accession>A0A964RJJ3</accession>
<sequence>MATNSSLKNQLIEKGQSVVNVQETMFKNLINSEDVKVKFTEVLKDKAPMYMESIINLVNGDKYIMETPTSDVVGVSDSHKKQVFGSLLIECEPYSIIDACMIAASLDLSVDKNLEYIWIIPYKKKANFGLGYKGYIQLLLRAGEYKAINVIEVYEGQLKSWDPLSEEFDIDVNSKKSDVIIGYAGYFEMLNGFRKSVYWSKENMDLLRNNSFKSDSRWNSDYKAMAKKMVMRNMISKWGSLSSEMQKAYSEDLNTDKFINGN</sequence>
<dbReference type="Proteomes" id="UP000656077">
    <property type="component" value="Unassembled WGS sequence"/>
</dbReference>
<evidence type="ECO:0000313" key="1">
    <source>
        <dbReference type="EMBL" id="MVX62686.1"/>
    </source>
</evidence>
<proteinExistence type="predicted"/>
<dbReference type="RefSeq" id="WP_160358046.1">
    <property type="nucleotide sequence ID" value="NZ_WSRQ01000003.1"/>
</dbReference>
<dbReference type="InterPro" id="IPR018330">
    <property type="entry name" value="RecT_fam"/>
</dbReference>
<dbReference type="InterPro" id="IPR004590">
    <property type="entry name" value="ssDNA_annealing_RecT"/>
</dbReference>